<dbReference type="GO" id="GO:0004857">
    <property type="term" value="F:enzyme inhibitor activity"/>
    <property type="evidence" value="ECO:0007669"/>
    <property type="project" value="InterPro"/>
</dbReference>
<dbReference type="InterPro" id="IPR035513">
    <property type="entry name" value="Invertase/methylesterase_inhib"/>
</dbReference>
<dbReference type="SMART" id="SM00856">
    <property type="entry name" value="PMEI"/>
    <property type="match status" value="1"/>
</dbReference>
<evidence type="ECO:0000313" key="7">
    <source>
        <dbReference type="Proteomes" id="UP000324897"/>
    </source>
</evidence>
<feature type="signal peptide" evidence="4">
    <location>
        <begin position="1"/>
        <end position="27"/>
    </location>
</feature>
<dbReference type="InterPro" id="IPR034088">
    <property type="entry name" value="Pla_a_1-like"/>
</dbReference>
<sequence>MSPPKSLLLVAAVAIPIAALLITTADATVETTCKAAAGIEARVDYGFCVAELNKHRDSPGADAWGLAKVAANLGVNDAGGAVRDADDALASGAADGRTRAALGQCRRLYFDAELAFAGAYDEINGRDYAAGKRMAAEAASLARRCDEVFAEAGLQQSPLARHGEYAVRIAAVCAAITDLINWARIATATTLTFGGNAENAVYDIKVMLGSKAGATRAALAQCQKLYRAVEFAFAEADDEITARNYAAGKAKVAEAVSLTHQCDGDLDKASVLPSPLAQHSSYSVKIAVICTAITNLIK</sequence>
<dbReference type="Gramene" id="TVU29848">
    <property type="protein sequence ID" value="TVU29848"/>
    <property type="gene ID" value="EJB05_21436"/>
</dbReference>
<keyword evidence="7" id="KW-1185">Reference proteome</keyword>
<dbReference type="CDD" id="cd15795">
    <property type="entry name" value="PMEI-Pla_a_1_like"/>
    <property type="match status" value="1"/>
</dbReference>
<dbReference type="NCBIfam" id="TIGR01614">
    <property type="entry name" value="PME_inhib"/>
    <property type="match status" value="2"/>
</dbReference>
<keyword evidence="1 4" id="KW-0732">Signal</keyword>
<gene>
    <name evidence="6" type="ORF">EJB05_21436</name>
</gene>
<dbReference type="EMBL" id="RWGY01000011">
    <property type="protein sequence ID" value="TVU29848.1"/>
    <property type="molecule type" value="Genomic_DNA"/>
</dbReference>
<reference evidence="6 7" key="1">
    <citation type="journal article" date="2019" name="Sci. Rep.">
        <title>A high-quality genome of Eragrostis curvula grass provides insights into Poaceae evolution and supports new strategies to enhance forage quality.</title>
        <authorList>
            <person name="Carballo J."/>
            <person name="Santos B.A.C.M."/>
            <person name="Zappacosta D."/>
            <person name="Garbus I."/>
            <person name="Selva J.P."/>
            <person name="Gallo C.A."/>
            <person name="Diaz A."/>
            <person name="Albertini E."/>
            <person name="Caccamo M."/>
            <person name="Echenique V."/>
        </authorList>
    </citation>
    <scope>NUCLEOTIDE SEQUENCE [LARGE SCALE GENOMIC DNA]</scope>
    <source>
        <strain evidence="7">cv. Victoria</strain>
        <tissue evidence="6">Leaf</tissue>
    </source>
</reference>
<evidence type="ECO:0000256" key="2">
    <source>
        <dbReference type="ARBA" id="ARBA00023157"/>
    </source>
</evidence>
<organism evidence="6 7">
    <name type="scientific">Eragrostis curvula</name>
    <name type="common">weeping love grass</name>
    <dbReference type="NCBI Taxonomy" id="38414"/>
    <lineage>
        <taxon>Eukaryota</taxon>
        <taxon>Viridiplantae</taxon>
        <taxon>Streptophyta</taxon>
        <taxon>Embryophyta</taxon>
        <taxon>Tracheophyta</taxon>
        <taxon>Spermatophyta</taxon>
        <taxon>Magnoliopsida</taxon>
        <taxon>Liliopsida</taxon>
        <taxon>Poales</taxon>
        <taxon>Poaceae</taxon>
        <taxon>PACMAD clade</taxon>
        <taxon>Chloridoideae</taxon>
        <taxon>Eragrostideae</taxon>
        <taxon>Eragrostidinae</taxon>
        <taxon>Eragrostis</taxon>
    </lineage>
</organism>
<dbReference type="Proteomes" id="UP000324897">
    <property type="component" value="Chromosome 1"/>
</dbReference>
<name>A0A5J9V2Z6_9POAL</name>
<protein>
    <recommendedName>
        <fullName evidence="5">Pectinesterase inhibitor domain-containing protein</fullName>
    </recommendedName>
</protein>
<dbReference type="Pfam" id="PF04043">
    <property type="entry name" value="PMEI"/>
    <property type="match status" value="1"/>
</dbReference>
<evidence type="ECO:0000256" key="4">
    <source>
        <dbReference type="SAM" id="SignalP"/>
    </source>
</evidence>
<keyword evidence="2" id="KW-1015">Disulfide bond</keyword>
<comment type="similarity">
    <text evidence="3">Belongs to the PMEI family.</text>
</comment>
<evidence type="ECO:0000259" key="5">
    <source>
        <dbReference type="SMART" id="SM00856"/>
    </source>
</evidence>
<evidence type="ECO:0000256" key="3">
    <source>
        <dbReference type="ARBA" id="ARBA00038471"/>
    </source>
</evidence>
<feature type="domain" description="Pectinesterase inhibitor" evidence="5">
    <location>
        <begin position="24"/>
        <end position="176"/>
    </location>
</feature>
<feature type="non-terminal residue" evidence="6">
    <location>
        <position position="1"/>
    </location>
</feature>
<evidence type="ECO:0000313" key="6">
    <source>
        <dbReference type="EMBL" id="TVU29848.1"/>
    </source>
</evidence>
<accession>A0A5J9V2Z6</accession>
<feature type="chain" id="PRO_5023835021" description="Pectinesterase inhibitor domain-containing protein" evidence="4">
    <location>
        <begin position="28"/>
        <end position="298"/>
    </location>
</feature>
<dbReference type="SUPFAM" id="SSF101148">
    <property type="entry name" value="Plant invertase/pectin methylesterase inhibitor"/>
    <property type="match status" value="2"/>
</dbReference>
<dbReference type="AlphaFoldDB" id="A0A5J9V2Z6"/>
<dbReference type="PANTHER" id="PTHR35357">
    <property type="entry name" value="OS02G0537100 PROTEIN"/>
    <property type="match status" value="1"/>
</dbReference>
<comment type="caution">
    <text evidence="6">The sequence shown here is derived from an EMBL/GenBank/DDBJ whole genome shotgun (WGS) entry which is preliminary data.</text>
</comment>
<dbReference type="PANTHER" id="PTHR35357:SF9">
    <property type="entry name" value="PECTINESTERASE INHIBITOR DOMAIN-CONTAINING PROTEIN"/>
    <property type="match status" value="1"/>
</dbReference>
<evidence type="ECO:0000256" key="1">
    <source>
        <dbReference type="ARBA" id="ARBA00022729"/>
    </source>
</evidence>
<dbReference type="OrthoDB" id="669055at2759"/>
<proteinExistence type="inferred from homology"/>
<dbReference type="Gene3D" id="1.20.140.40">
    <property type="entry name" value="Invertase/pectin methylesterase inhibitor family protein"/>
    <property type="match status" value="2"/>
</dbReference>
<dbReference type="InterPro" id="IPR006501">
    <property type="entry name" value="Pectinesterase_inhib_dom"/>
</dbReference>